<dbReference type="AlphaFoldDB" id="A0A6C0B2T7"/>
<organism evidence="1">
    <name type="scientific">viral metagenome</name>
    <dbReference type="NCBI Taxonomy" id="1070528"/>
    <lineage>
        <taxon>unclassified sequences</taxon>
        <taxon>metagenomes</taxon>
        <taxon>organismal metagenomes</taxon>
    </lineage>
</organism>
<accession>A0A6C0B2T7</accession>
<name>A0A6C0B2T7_9ZZZZ</name>
<evidence type="ECO:0000313" key="1">
    <source>
        <dbReference type="EMBL" id="QHS85783.1"/>
    </source>
</evidence>
<dbReference type="EMBL" id="MN739048">
    <property type="protein sequence ID" value="QHS85783.1"/>
    <property type="molecule type" value="Genomic_DNA"/>
</dbReference>
<protein>
    <submittedName>
        <fullName evidence="1">Uncharacterized protein</fullName>
    </submittedName>
</protein>
<proteinExistence type="predicted"/>
<sequence length="39" mass="4767">MKTMMLQNGHTLTELFLEEPWMVHIKLMDWMYIGCMMMT</sequence>
<reference evidence="1" key="1">
    <citation type="journal article" date="2020" name="Nature">
        <title>Giant virus diversity and host interactions through global metagenomics.</title>
        <authorList>
            <person name="Schulz F."/>
            <person name="Roux S."/>
            <person name="Paez-Espino D."/>
            <person name="Jungbluth S."/>
            <person name="Walsh D.A."/>
            <person name="Denef V.J."/>
            <person name="McMahon K.D."/>
            <person name="Konstantinidis K.T."/>
            <person name="Eloe-Fadrosh E.A."/>
            <person name="Kyrpides N.C."/>
            <person name="Woyke T."/>
        </authorList>
    </citation>
    <scope>NUCLEOTIDE SEQUENCE</scope>
    <source>
        <strain evidence="1">GVMAG-M-3300009185-36</strain>
    </source>
</reference>